<feature type="repeat" description="ANK" evidence="3">
    <location>
        <begin position="106"/>
        <end position="138"/>
    </location>
</feature>
<feature type="compositionally biased region" description="Low complexity" evidence="4">
    <location>
        <begin position="46"/>
        <end position="60"/>
    </location>
</feature>
<dbReference type="Pfam" id="PF13637">
    <property type="entry name" value="Ank_4"/>
    <property type="match status" value="1"/>
</dbReference>
<evidence type="ECO:0000256" key="4">
    <source>
        <dbReference type="SAM" id="MobiDB-lite"/>
    </source>
</evidence>
<evidence type="ECO:0000313" key="6">
    <source>
        <dbReference type="Proteomes" id="UP000256970"/>
    </source>
</evidence>
<reference evidence="5 6" key="1">
    <citation type="submission" date="2016-10" db="EMBL/GenBank/DDBJ databases">
        <authorList>
            <person name="Cai Z."/>
        </authorList>
    </citation>
    <scope>NUCLEOTIDE SEQUENCE [LARGE SCALE GENOMIC DNA]</scope>
</reference>
<feature type="compositionally biased region" description="Polar residues" evidence="4">
    <location>
        <begin position="15"/>
        <end position="35"/>
    </location>
</feature>
<protein>
    <submittedName>
        <fullName evidence="5">Uncharacterized protein</fullName>
    </submittedName>
</protein>
<gene>
    <name evidence="5" type="ORF">BQ4739_LOCUS9922</name>
</gene>
<feature type="repeat" description="ANK" evidence="3">
    <location>
        <begin position="140"/>
        <end position="162"/>
    </location>
</feature>
<dbReference type="PROSITE" id="PS50297">
    <property type="entry name" value="ANK_REP_REGION"/>
    <property type="match status" value="2"/>
</dbReference>
<feature type="compositionally biased region" description="Acidic residues" evidence="4">
    <location>
        <begin position="61"/>
        <end position="71"/>
    </location>
</feature>
<dbReference type="STRING" id="3088.A0A383VVW6"/>
<dbReference type="GO" id="GO:0005737">
    <property type="term" value="C:cytoplasm"/>
    <property type="evidence" value="ECO:0007669"/>
    <property type="project" value="TreeGrafter"/>
</dbReference>
<feature type="region of interest" description="Disordered" evidence="4">
    <location>
        <begin position="1"/>
        <end position="79"/>
    </location>
</feature>
<evidence type="ECO:0000256" key="1">
    <source>
        <dbReference type="ARBA" id="ARBA00022737"/>
    </source>
</evidence>
<keyword evidence="2 3" id="KW-0040">ANK repeat</keyword>
<accession>A0A383VVW6</accession>
<keyword evidence="1" id="KW-0677">Repeat</keyword>
<dbReference type="EMBL" id="FNXT01000942">
    <property type="protein sequence ID" value="SZX69628.1"/>
    <property type="molecule type" value="Genomic_DNA"/>
</dbReference>
<organism evidence="5 6">
    <name type="scientific">Tetradesmus obliquus</name>
    <name type="common">Green alga</name>
    <name type="synonym">Acutodesmus obliquus</name>
    <dbReference type="NCBI Taxonomy" id="3088"/>
    <lineage>
        <taxon>Eukaryota</taxon>
        <taxon>Viridiplantae</taxon>
        <taxon>Chlorophyta</taxon>
        <taxon>core chlorophytes</taxon>
        <taxon>Chlorophyceae</taxon>
        <taxon>CS clade</taxon>
        <taxon>Sphaeropleales</taxon>
        <taxon>Scenedesmaceae</taxon>
        <taxon>Tetradesmus</taxon>
    </lineage>
</organism>
<name>A0A383VVW6_TETOB</name>
<evidence type="ECO:0000256" key="2">
    <source>
        <dbReference type="ARBA" id="ARBA00023043"/>
    </source>
</evidence>
<dbReference type="Gene3D" id="1.25.40.20">
    <property type="entry name" value="Ankyrin repeat-containing domain"/>
    <property type="match status" value="1"/>
</dbReference>
<evidence type="ECO:0000256" key="3">
    <source>
        <dbReference type="PROSITE-ProRule" id="PRU00023"/>
    </source>
</evidence>
<dbReference type="SUPFAM" id="SSF48403">
    <property type="entry name" value="Ankyrin repeat"/>
    <property type="match status" value="1"/>
</dbReference>
<dbReference type="Proteomes" id="UP000256970">
    <property type="component" value="Unassembled WGS sequence"/>
</dbReference>
<sequence length="288" mass="31487">MDHHSLQAEQEESIHQSVQGQALEQPSNSNASVRNGSLDEQADEYGSSCCSSSSGSSSESDSGDNEAEEHEEMPKLHSQHGRVGVVRLLLQQPGIHHSLEVKTADARARPLHMAVTWGHTEVVRLLLEAGADATKRAGSDLNTPLHLSALNGFAEIVQLLLQQPGVVEAAWKMNWPGFSALELAVLEGHEQVVHDLLSLLTPASLADDDSILAAVNDAASYAVEHKRQALLPPLLQLLVPDYADAAWFQFTRRFNFEKQAVEAVVQAWRLSLAVQPVQQEQQQELLLL</sequence>
<proteinExistence type="predicted"/>
<keyword evidence="6" id="KW-1185">Reference proteome</keyword>
<dbReference type="SMART" id="SM00248">
    <property type="entry name" value="ANK"/>
    <property type="match status" value="3"/>
</dbReference>
<dbReference type="InterPro" id="IPR036770">
    <property type="entry name" value="Ankyrin_rpt-contain_sf"/>
</dbReference>
<dbReference type="InterPro" id="IPR002110">
    <property type="entry name" value="Ankyrin_rpt"/>
</dbReference>
<evidence type="ECO:0000313" key="5">
    <source>
        <dbReference type="EMBL" id="SZX69628.1"/>
    </source>
</evidence>
<dbReference type="AlphaFoldDB" id="A0A383VVW6"/>
<dbReference type="PANTHER" id="PTHR24198">
    <property type="entry name" value="ANKYRIN REPEAT AND PROTEIN KINASE DOMAIN-CONTAINING PROTEIN"/>
    <property type="match status" value="1"/>
</dbReference>
<dbReference type="PANTHER" id="PTHR24198:SF165">
    <property type="entry name" value="ANKYRIN REPEAT-CONTAINING PROTEIN-RELATED"/>
    <property type="match status" value="1"/>
</dbReference>
<dbReference type="PROSITE" id="PS50088">
    <property type="entry name" value="ANK_REPEAT"/>
    <property type="match status" value="2"/>
</dbReference>